<feature type="transmembrane region" description="Helical" evidence="1">
    <location>
        <begin position="21"/>
        <end position="40"/>
    </location>
</feature>
<reference evidence="3 5" key="2">
    <citation type="submission" date="2018-09" db="EMBL/GenBank/DDBJ databases">
        <title>Phylogenetic diversity of Pectobacterium and Dickeya strains causing blackleg disease of potato in Morocco.</title>
        <authorList>
            <person name="Oulghazi S."/>
            <person name="Moumni M."/>
            <person name="Faure D."/>
        </authorList>
    </citation>
    <scope>NUCLEOTIDE SEQUENCE [LARGE SCALE GENOMIC DNA]</scope>
    <source>
        <strain evidence="3 5">S4.16.03.LID</strain>
    </source>
</reference>
<keyword evidence="1" id="KW-0812">Transmembrane</keyword>
<reference evidence="2 4" key="1">
    <citation type="submission" date="2018-05" db="EMBL/GenBank/DDBJ databases">
        <title>Genomic diversity of pathogens causing Blackleg of Potato in Pakistan.</title>
        <authorList>
            <person name="Sarfraz S."/>
            <person name="Riaz K."/>
            <person name="Oulghazi S."/>
            <person name="Cigna J."/>
            <person name="Sahi S.T."/>
            <person name="Khan S.H."/>
            <person name="Hameed A."/>
            <person name="Faure D."/>
        </authorList>
    </citation>
    <scope>NUCLEOTIDE SEQUENCE [LARGE SCALE GENOMIC DNA]</scope>
    <source>
        <strain evidence="2 4">SS70</strain>
    </source>
</reference>
<dbReference type="NCBIfam" id="NF033411">
    <property type="entry name" value="small_mem_YnhF"/>
    <property type="match status" value="1"/>
</dbReference>
<proteinExistence type="predicted"/>
<evidence type="ECO:0000313" key="4">
    <source>
        <dbReference type="Proteomes" id="UP000245055"/>
    </source>
</evidence>
<gene>
    <name evidence="2" type="primary">ynhF</name>
    <name evidence="3" type="ORF">D5077_13195</name>
    <name evidence="2" type="ORF">DF213_01975</name>
</gene>
<accession>A0AAX1CB77</accession>
<dbReference type="AlphaFoldDB" id="A0AAX1CB77"/>
<name>A0AAX1CB77_9GAMM</name>
<dbReference type="Proteomes" id="UP000266633">
    <property type="component" value="Unassembled WGS sequence"/>
</dbReference>
<sequence length="41" mass="4453">MTAIISHIQENTMDTNLKMSLFTTVASLAVIIIFSLSAVLN</sequence>
<evidence type="ECO:0000313" key="2">
    <source>
        <dbReference type="EMBL" id="PWD75390.1"/>
    </source>
</evidence>
<protein>
    <submittedName>
        <fullName evidence="2">YnhF family membrane protein</fullName>
    </submittedName>
</protein>
<keyword evidence="5" id="KW-1185">Reference proteome</keyword>
<dbReference type="EMBL" id="QESZ01000003">
    <property type="protein sequence ID" value="PWD75390.1"/>
    <property type="molecule type" value="Genomic_DNA"/>
</dbReference>
<dbReference type="Proteomes" id="UP000245055">
    <property type="component" value="Unassembled WGS sequence"/>
</dbReference>
<evidence type="ECO:0000313" key="5">
    <source>
        <dbReference type="Proteomes" id="UP000266633"/>
    </source>
</evidence>
<keyword evidence="1" id="KW-1133">Transmembrane helix</keyword>
<evidence type="ECO:0000313" key="3">
    <source>
        <dbReference type="EMBL" id="RJL71041.1"/>
    </source>
</evidence>
<evidence type="ECO:0000256" key="1">
    <source>
        <dbReference type="SAM" id="Phobius"/>
    </source>
</evidence>
<organism evidence="2 4">
    <name type="scientific">Dickeya dianthicola</name>
    <dbReference type="NCBI Taxonomy" id="204039"/>
    <lineage>
        <taxon>Bacteria</taxon>
        <taxon>Pseudomonadati</taxon>
        <taxon>Pseudomonadota</taxon>
        <taxon>Gammaproteobacteria</taxon>
        <taxon>Enterobacterales</taxon>
        <taxon>Pectobacteriaceae</taxon>
        <taxon>Dickeya</taxon>
    </lineage>
</organism>
<comment type="caution">
    <text evidence="2">The sequence shown here is derived from an EMBL/GenBank/DDBJ whole genome shotgun (WGS) entry which is preliminary data.</text>
</comment>
<dbReference type="InterPro" id="IPR047743">
    <property type="entry name" value="YnhF-like"/>
</dbReference>
<keyword evidence="1" id="KW-0472">Membrane</keyword>
<dbReference type="EMBL" id="QZDO01000043">
    <property type="protein sequence ID" value="RJL71041.1"/>
    <property type="molecule type" value="Genomic_DNA"/>
</dbReference>